<accession>A0A1R2CB56</accession>
<keyword evidence="3" id="KW-0808">Transferase</keyword>
<dbReference type="SUPFAM" id="SSF47473">
    <property type="entry name" value="EF-hand"/>
    <property type="match status" value="1"/>
</dbReference>
<proteinExistence type="inferred from homology"/>
<evidence type="ECO:0000256" key="3">
    <source>
        <dbReference type="ARBA" id="ARBA00022679"/>
    </source>
</evidence>
<dbReference type="Proteomes" id="UP000187209">
    <property type="component" value="Unassembled WGS sequence"/>
</dbReference>
<feature type="domain" description="EF-hand" evidence="10">
    <location>
        <begin position="338"/>
        <end position="373"/>
    </location>
</feature>
<dbReference type="Pfam" id="PF00069">
    <property type="entry name" value="Pkinase"/>
    <property type="match status" value="1"/>
</dbReference>
<evidence type="ECO:0000256" key="2">
    <source>
        <dbReference type="ARBA" id="ARBA00022527"/>
    </source>
</evidence>
<dbReference type="EMBL" id="MPUH01000212">
    <property type="protein sequence ID" value="OMJ86238.1"/>
    <property type="molecule type" value="Genomic_DNA"/>
</dbReference>
<dbReference type="InterPro" id="IPR011992">
    <property type="entry name" value="EF-hand-dom_pair"/>
</dbReference>
<dbReference type="PROSITE" id="PS50222">
    <property type="entry name" value="EF_HAND_2"/>
    <property type="match status" value="2"/>
</dbReference>
<dbReference type="InterPro" id="IPR018247">
    <property type="entry name" value="EF_Hand_1_Ca_BS"/>
</dbReference>
<reference evidence="11 12" key="1">
    <citation type="submission" date="2016-11" db="EMBL/GenBank/DDBJ databases">
        <title>The macronuclear genome of Stentor coeruleus: a giant cell with tiny introns.</title>
        <authorList>
            <person name="Slabodnick M."/>
            <person name="Ruby J.G."/>
            <person name="Reiff S.B."/>
            <person name="Swart E.C."/>
            <person name="Gosai S."/>
            <person name="Prabakaran S."/>
            <person name="Witkowska E."/>
            <person name="Larue G.E."/>
            <person name="Fisher S."/>
            <person name="Freeman R.M."/>
            <person name="Gunawardena J."/>
            <person name="Chu W."/>
            <person name="Stover N.A."/>
            <person name="Gregory B.D."/>
            <person name="Nowacki M."/>
            <person name="Derisi J."/>
            <person name="Roy S.W."/>
            <person name="Marshall W.F."/>
            <person name="Sood P."/>
        </authorList>
    </citation>
    <scope>NUCLEOTIDE SEQUENCE [LARGE SCALE GENOMIC DNA]</scope>
    <source>
        <strain evidence="11">WM001</strain>
    </source>
</reference>
<dbReference type="SMART" id="SM00054">
    <property type="entry name" value="EFh"/>
    <property type="match status" value="2"/>
</dbReference>
<keyword evidence="12" id="KW-1185">Reference proteome</keyword>
<evidence type="ECO:0000256" key="4">
    <source>
        <dbReference type="ARBA" id="ARBA00022741"/>
    </source>
</evidence>
<dbReference type="Gene3D" id="1.10.238.10">
    <property type="entry name" value="EF-hand"/>
    <property type="match status" value="2"/>
</dbReference>
<keyword evidence="2" id="KW-0723">Serine/threonine-protein kinase</keyword>
<dbReference type="InterPro" id="IPR000719">
    <property type="entry name" value="Prot_kinase_dom"/>
</dbReference>
<evidence type="ECO:0000256" key="7">
    <source>
        <dbReference type="ARBA" id="ARBA00022840"/>
    </source>
</evidence>
<keyword evidence="6" id="KW-0106">Calcium</keyword>
<organism evidence="11 12">
    <name type="scientific">Stentor coeruleus</name>
    <dbReference type="NCBI Taxonomy" id="5963"/>
    <lineage>
        <taxon>Eukaryota</taxon>
        <taxon>Sar</taxon>
        <taxon>Alveolata</taxon>
        <taxon>Ciliophora</taxon>
        <taxon>Postciliodesmatophora</taxon>
        <taxon>Heterotrichea</taxon>
        <taxon>Heterotrichida</taxon>
        <taxon>Stentoridae</taxon>
        <taxon>Stentor</taxon>
    </lineage>
</organism>
<evidence type="ECO:0000256" key="6">
    <source>
        <dbReference type="ARBA" id="ARBA00022837"/>
    </source>
</evidence>
<dbReference type="InterPro" id="IPR002048">
    <property type="entry name" value="EF_hand_dom"/>
</dbReference>
<dbReference type="InterPro" id="IPR050205">
    <property type="entry name" value="CDPK_Ser/Thr_kinases"/>
</dbReference>
<dbReference type="OrthoDB" id="40902at2759"/>
<feature type="domain" description="Protein kinase" evidence="9">
    <location>
        <begin position="46"/>
        <end position="298"/>
    </location>
</feature>
<dbReference type="PANTHER" id="PTHR24349">
    <property type="entry name" value="SERINE/THREONINE-PROTEIN KINASE"/>
    <property type="match status" value="1"/>
</dbReference>
<comment type="similarity">
    <text evidence="8">Belongs to the protein kinase superfamily. Ser/Thr protein kinase family. CDPK subfamily.</text>
</comment>
<dbReference type="SUPFAM" id="SSF56112">
    <property type="entry name" value="Protein kinase-like (PK-like)"/>
    <property type="match status" value="1"/>
</dbReference>
<evidence type="ECO:0000256" key="5">
    <source>
        <dbReference type="ARBA" id="ARBA00022777"/>
    </source>
</evidence>
<dbReference type="GO" id="GO:0005524">
    <property type="term" value="F:ATP binding"/>
    <property type="evidence" value="ECO:0007669"/>
    <property type="project" value="UniProtKB-KW"/>
</dbReference>
<feature type="domain" description="EF-hand" evidence="10">
    <location>
        <begin position="377"/>
        <end position="408"/>
    </location>
</feature>
<keyword evidence="4" id="KW-0547">Nucleotide-binding</keyword>
<evidence type="ECO:0000256" key="8">
    <source>
        <dbReference type="ARBA" id="ARBA00024334"/>
    </source>
</evidence>
<gene>
    <name evidence="11" type="ORF">SteCoe_12303</name>
</gene>
<dbReference type="Gene3D" id="1.10.510.10">
    <property type="entry name" value="Transferase(Phosphotransferase) domain 1"/>
    <property type="match status" value="1"/>
</dbReference>
<keyword evidence="5" id="KW-0418">Kinase</keyword>
<dbReference type="GO" id="GO:0004674">
    <property type="term" value="F:protein serine/threonine kinase activity"/>
    <property type="evidence" value="ECO:0007669"/>
    <property type="project" value="UniProtKB-KW"/>
</dbReference>
<evidence type="ECO:0000256" key="1">
    <source>
        <dbReference type="ARBA" id="ARBA00001946"/>
    </source>
</evidence>
<dbReference type="Gene3D" id="3.30.200.20">
    <property type="entry name" value="Phosphorylase Kinase, domain 1"/>
    <property type="match status" value="1"/>
</dbReference>
<evidence type="ECO:0008006" key="13">
    <source>
        <dbReference type="Google" id="ProtNLM"/>
    </source>
</evidence>
<evidence type="ECO:0000313" key="11">
    <source>
        <dbReference type="EMBL" id="OMJ86238.1"/>
    </source>
</evidence>
<evidence type="ECO:0000259" key="9">
    <source>
        <dbReference type="PROSITE" id="PS50011"/>
    </source>
</evidence>
<dbReference type="GO" id="GO:0005509">
    <property type="term" value="F:calcium ion binding"/>
    <property type="evidence" value="ECO:0007669"/>
    <property type="project" value="InterPro"/>
</dbReference>
<evidence type="ECO:0000313" key="12">
    <source>
        <dbReference type="Proteomes" id="UP000187209"/>
    </source>
</evidence>
<dbReference type="PROSITE" id="PS00018">
    <property type="entry name" value="EF_HAND_1"/>
    <property type="match status" value="1"/>
</dbReference>
<dbReference type="PROSITE" id="PS50011">
    <property type="entry name" value="PROTEIN_KINASE_DOM"/>
    <property type="match status" value="1"/>
</dbReference>
<evidence type="ECO:0000259" key="10">
    <source>
        <dbReference type="PROSITE" id="PS50222"/>
    </source>
</evidence>
<dbReference type="AlphaFoldDB" id="A0A1R2CB56"/>
<name>A0A1R2CB56_9CILI</name>
<comment type="caution">
    <text evidence="11">The sequence shown here is derived from an EMBL/GenBank/DDBJ whole genome shotgun (WGS) entry which is preliminary data.</text>
</comment>
<sequence length="470" mass="54270">MGCNKSVPEEIVRQQSMPEDFHISSLAKQRSNRVITKAVGSINDHFKIQKVIGTNNLGTWLYAQDIQSGNFRAIREVNKSLAKKGSNLFAELEALTLMDHPNIVKVYQTIETQKNYYIVFEYLEGGTLKSKIRRPGDEMMVSKYIHEVIGAIKYVNILGYIHCDLSPEHIMFNNSDKEVVPKLLHFSYAQKIYDVQYPGIKNLSYLYMSPEIIKKNFNEKTDMWSIGVIAYELLVGKHPYTSKEKHEILREIYKGELDFENPNFTSLSFSAQDFIKKLLQVNPEERISAKDALNHPWLSLATKEFYMTYEALIKLKNFKIHGNVCREILKEINSKIDFKEHDIIALFKELDTDSDGTVYKDEIVKAFSQVGVDASHEVDKIMANIDIDSSGSLDFTEIKIALIEWEKELTKKNLAKVFKTDEGNITIESLKQKFNVVLPHEWNEFYKKVQMTNNQVNLKNLKHYLKSNIG</sequence>
<comment type="cofactor">
    <cofactor evidence="1">
        <name>Mg(2+)</name>
        <dbReference type="ChEBI" id="CHEBI:18420"/>
    </cofactor>
</comment>
<protein>
    <recommendedName>
        <fullName evidence="13">Aurora kinase</fullName>
    </recommendedName>
</protein>
<dbReference type="CDD" id="cd00051">
    <property type="entry name" value="EFh"/>
    <property type="match status" value="1"/>
</dbReference>
<dbReference type="Pfam" id="PF13499">
    <property type="entry name" value="EF-hand_7"/>
    <property type="match status" value="1"/>
</dbReference>
<dbReference type="InterPro" id="IPR011009">
    <property type="entry name" value="Kinase-like_dom_sf"/>
</dbReference>
<keyword evidence="7" id="KW-0067">ATP-binding</keyword>